<dbReference type="AlphaFoldDB" id="L8JNZ1"/>
<reference evidence="1 2" key="1">
    <citation type="submission" date="2012-12" db="EMBL/GenBank/DDBJ databases">
        <title>Genome assembly of Fulvivirga imtechensis AK7.</title>
        <authorList>
            <person name="Nupur N."/>
            <person name="Khatri I."/>
            <person name="Kumar R."/>
            <person name="Subramanian S."/>
            <person name="Pinnaka A."/>
        </authorList>
    </citation>
    <scope>NUCLEOTIDE SEQUENCE [LARGE SCALE GENOMIC DNA]</scope>
    <source>
        <strain evidence="1 2">AK7</strain>
    </source>
</reference>
<dbReference type="Proteomes" id="UP000011135">
    <property type="component" value="Unassembled WGS sequence"/>
</dbReference>
<protein>
    <submittedName>
        <fullName evidence="1">Uncharacterized protein</fullName>
    </submittedName>
</protein>
<evidence type="ECO:0000313" key="2">
    <source>
        <dbReference type="Proteomes" id="UP000011135"/>
    </source>
</evidence>
<evidence type="ECO:0000313" key="1">
    <source>
        <dbReference type="EMBL" id="ELR70676.1"/>
    </source>
</evidence>
<accession>L8JNZ1</accession>
<gene>
    <name evidence="1" type="ORF">C900_03449</name>
</gene>
<dbReference type="STRING" id="1237149.C900_03449"/>
<proteinExistence type="predicted"/>
<dbReference type="RefSeq" id="WP_009580817.1">
    <property type="nucleotide sequence ID" value="NZ_AMZN01000050.1"/>
</dbReference>
<sequence length="186" mass="20560">MQKSGSPLVDNGSEAIQSRRLQAIANNSHQVRQMAQLYAIANNLTAPIQKQDNLEDLGIDSAEALEKWLSDKKAEIDNVAVAHYAKLDKANEAFGIEEKVDDGKRTGLCGETCAAVREYIEKTYPAVGKIAARHSFEGGEHYALSFTYPAGGTVLVDPTYRQFDKEKKYEGESHVWVGKPDGHPFY</sequence>
<dbReference type="EMBL" id="AMZN01000050">
    <property type="protein sequence ID" value="ELR70676.1"/>
    <property type="molecule type" value="Genomic_DNA"/>
</dbReference>
<comment type="caution">
    <text evidence="1">The sequence shown here is derived from an EMBL/GenBank/DDBJ whole genome shotgun (WGS) entry which is preliminary data.</text>
</comment>
<name>L8JNZ1_9BACT</name>
<organism evidence="1 2">
    <name type="scientific">Fulvivirga imtechensis AK7</name>
    <dbReference type="NCBI Taxonomy" id="1237149"/>
    <lineage>
        <taxon>Bacteria</taxon>
        <taxon>Pseudomonadati</taxon>
        <taxon>Bacteroidota</taxon>
        <taxon>Cytophagia</taxon>
        <taxon>Cytophagales</taxon>
        <taxon>Fulvivirgaceae</taxon>
        <taxon>Fulvivirga</taxon>
    </lineage>
</organism>
<keyword evidence="2" id="KW-1185">Reference proteome</keyword>